<dbReference type="Pfam" id="PF17103">
    <property type="entry name" value="Stealth_CR4"/>
    <property type="match status" value="1"/>
</dbReference>
<organism evidence="8 9">
    <name type="scientific">Tribolium castaneum</name>
    <name type="common">Red flour beetle</name>
    <dbReference type="NCBI Taxonomy" id="7070"/>
    <lineage>
        <taxon>Eukaryota</taxon>
        <taxon>Metazoa</taxon>
        <taxon>Ecdysozoa</taxon>
        <taxon>Arthropoda</taxon>
        <taxon>Hexapoda</taxon>
        <taxon>Insecta</taxon>
        <taxon>Pterygota</taxon>
        <taxon>Neoptera</taxon>
        <taxon>Endopterygota</taxon>
        <taxon>Coleoptera</taxon>
        <taxon>Polyphaga</taxon>
        <taxon>Cucujiformia</taxon>
        <taxon>Tenebrionidae</taxon>
        <taxon>Tenebrionidae incertae sedis</taxon>
        <taxon>Tribolium</taxon>
    </lineage>
</organism>
<dbReference type="Pfam" id="PF00066">
    <property type="entry name" value="Notch"/>
    <property type="match status" value="1"/>
</dbReference>
<name>D6WYT9_TRICA</name>
<keyword evidence="4" id="KW-1015">Disulfide bond</keyword>
<proteinExistence type="inferred from homology"/>
<evidence type="ECO:0000256" key="5">
    <source>
        <dbReference type="ARBA" id="ARBA00023180"/>
    </source>
</evidence>
<keyword evidence="2" id="KW-0808">Transferase</keyword>
<evidence type="ECO:0000256" key="3">
    <source>
        <dbReference type="ARBA" id="ARBA00022737"/>
    </source>
</evidence>
<evidence type="ECO:0000313" key="8">
    <source>
        <dbReference type="EMBL" id="EFA08392.2"/>
    </source>
</evidence>
<dbReference type="InterPro" id="IPR031357">
    <property type="entry name" value="Stealth_CR3"/>
</dbReference>
<dbReference type="PANTHER" id="PTHR24045:SF0">
    <property type="entry name" value="N-ACETYLGLUCOSAMINE-1-PHOSPHOTRANSFERASE SUBUNITS ALPHA_BETA"/>
    <property type="match status" value="1"/>
</dbReference>
<comment type="similarity">
    <text evidence="1">Belongs to the stealth family.</text>
</comment>
<feature type="domain" description="EF-hand" evidence="7">
    <location>
        <begin position="369"/>
        <end position="404"/>
    </location>
</feature>
<keyword evidence="3" id="KW-0677">Repeat</keyword>
<sequence>MIVFHLNRRFKPYCLGALVLYIFLVYFFEVFHLFSTCPPHDPIDVVYTWVNGSDPRFVENLKYYVRKYDSWIDFSRYDDKNELLFSLRSLEKYAPWVRHVFIVTNGQIPSWLNLDYEGVSLVTHEEIFEDKFNVPSFSSPAIEMHLHRIPGLSKRFIYFNDDIFLHAPLFPDDFHSQSRGFLIYLSTLLPPCSPECSWLFVADGHCDNVCNNPNCQLDGGDCDTNPKTSHGDVIIDDYDLENITYSAQNFSQNLAQIEKINISQLIQQHNRKILLLDKLKRHKTRKKSVKIVDPYTASLQHTNRILNDFYGFSVRKVPAHAPIMIDRDIMNEMQRKFEKHFAKTARNRLRSVDDVQFAFSYYYYIIHEKIIADIDQIFDNFDTDLSGIWSQSEIRAAMTKLYDLPLNDEAFQHFASILMNCSNSDFIVTKSFVQKCPTLAQILQTQFATQHRFKFELIKDSDKRFVTFKMLNSNLTQVINQLDDVLRNERKFVCLNDNLDHSQTTNNEIIKRLMFDFYTSLFPVPSKFELPQKYKNRFSYIEDYNLMMGKKHEKFLLACVLLLVILLVLFGKKLCKIIKIFVL</sequence>
<dbReference type="InterPro" id="IPR031358">
    <property type="entry name" value="Stealth_CR1"/>
</dbReference>
<dbReference type="GO" id="GO:0003976">
    <property type="term" value="F:UDP-N-acetylglucosamine-lysosomal-enzyme N-acetylglucosaminephosphotransferase activity"/>
    <property type="evidence" value="ECO:0000318"/>
    <property type="project" value="GO_Central"/>
</dbReference>
<feature type="transmembrane region" description="Helical" evidence="6">
    <location>
        <begin position="555"/>
        <end position="571"/>
    </location>
</feature>
<dbReference type="PROSITE" id="PS50222">
    <property type="entry name" value="EF_HAND_2"/>
    <property type="match status" value="1"/>
</dbReference>
<dbReference type="OrthoDB" id="263283at2759"/>
<dbReference type="FunFam" id="4.10.470.20:FF:000003">
    <property type="match status" value="1"/>
</dbReference>
<dbReference type="HOGENOM" id="CLU_021127_0_0_1"/>
<dbReference type="SMART" id="SM00004">
    <property type="entry name" value="NL"/>
    <property type="match status" value="1"/>
</dbReference>
<accession>D6WYT9</accession>
<dbReference type="Pfam" id="PF17102">
    <property type="entry name" value="Stealth_CR3"/>
    <property type="match status" value="1"/>
</dbReference>
<evidence type="ECO:0000313" key="9">
    <source>
        <dbReference type="Proteomes" id="UP000007266"/>
    </source>
</evidence>
<keyword evidence="9" id="KW-1185">Reference proteome</keyword>
<dbReference type="GO" id="GO:0005794">
    <property type="term" value="C:Golgi apparatus"/>
    <property type="evidence" value="ECO:0000318"/>
    <property type="project" value="GO_Central"/>
</dbReference>
<dbReference type="Proteomes" id="UP000007266">
    <property type="component" value="Linkage group 8"/>
</dbReference>
<dbReference type="InterPro" id="IPR002048">
    <property type="entry name" value="EF_hand_dom"/>
</dbReference>
<dbReference type="AlphaFoldDB" id="D6WYT9"/>
<reference evidence="8 9" key="2">
    <citation type="journal article" date="2010" name="Nucleic Acids Res.">
        <title>BeetleBase in 2010: revisions to provide comprehensive genomic information for Tribolium castaneum.</title>
        <authorList>
            <person name="Kim H.S."/>
            <person name="Murphy T."/>
            <person name="Xia J."/>
            <person name="Caragea D."/>
            <person name="Park Y."/>
            <person name="Beeman R.W."/>
            <person name="Lorenzen M.D."/>
            <person name="Butcher S."/>
            <person name="Manak J.R."/>
            <person name="Brown S.J."/>
        </authorList>
    </citation>
    <scope>GENOME REANNOTATION</scope>
    <source>
        <strain evidence="8 9">Georgia GA2</strain>
    </source>
</reference>
<dbReference type="EMBL" id="KQ971357">
    <property type="protein sequence ID" value="EFA08392.2"/>
    <property type="molecule type" value="Genomic_DNA"/>
</dbReference>
<dbReference type="Pfam" id="PF11380">
    <property type="entry name" value="Stealth_CR2"/>
    <property type="match status" value="1"/>
</dbReference>
<evidence type="ECO:0000256" key="4">
    <source>
        <dbReference type="ARBA" id="ARBA00023157"/>
    </source>
</evidence>
<feature type="transmembrane region" description="Helical" evidence="6">
    <location>
        <begin position="12"/>
        <end position="34"/>
    </location>
</feature>
<evidence type="ECO:0000256" key="1">
    <source>
        <dbReference type="ARBA" id="ARBA00007583"/>
    </source>
</evidence>
<gene>
    <name evidence="8" type="primary">AUGUSTUS-3.0.2_06039</name>
    <name evidence="8" type="ORF">TcasGA2_TC006039</name>
</gene>
<dbReference type="GO" id="GO:0005509">
    <property type="term" value="F:calcium ion binding"/>
    <property type="evidence" value="ECO:0007669"/>
    <property type="project" value="InterPro"/>
</dbReference>
<keyword evidence="6" id="KW-0812">Transmembrane</keyword>
<dbReference type="Gene3D" id="4.10.470.20">
    <property type="match status" value="1"/>
</dbReference>
<dbReference type="FunCoup" id="D6WYT9">
    <property type="interactions" value="944"/>
</dbReference>
<reference evidence="8 9" key="1">
    <citation type="journal article" date="2008" name="Nature">
        <title>The genome of the model beetle and pest Tribolium castaneum.</title>
        <authorList>
            <consortium name="Tribolium Genome Sequencing Consortium"/>
            <person name="Richards S."/>
            <person name="Gibbs R.A."/>
            <person name="Weinstock G.M."/>
            <person name="Brown S.J."/>
            <person name="Denell R."/>
            <person name="Beeman R.W."/>
            <person name="Gibbs R."/>
            <person name="Beeman R.W."/>
            <person name="Brown S.J."/>
            <person name="Bucher G."/>
            <person name="Friedrich M."/>
            <person name="Grimmelikhuijzen C.J."/>
            <person name="Klingler M."/>
            <person name="Lorenzen M."/>
            <person name="Richards S."/>
            <person name="Roth S."/>
            <person name="Schroder R."/>
            <person name="Tautz D."/>
            <person name="Zdobnov E.M."/>
            <person name="Muzny D."/>
            <person name="Gibbs R.A."/>
            <person name="Weinstock G.M."/>
            <person name="Attaway T."/>
            <person name="Bell S."/>
            <person name="Buhay C.J."/>
            <person name="Chandrabose M.N."/>
            <person name="Chavez D."/>
            <person name="Clerk-Blankenburg K.P."/>
            <person name="Cree A."/>
            <person name="Dao M."/>
            <person name="Davis C."/>
            <person name="Chacko J."/>
            <person name="Dinh H."/>
            <person name="Dugan-Rocha S."/>
            <person name="Fowler G."/>
            <person name="Garner T.T."/>
            <person name="Garnes J."/>
            <person name="Gnirke A."/>
            <person name="Hawes A."/>
            <person name="Hernandez J."/>
            <person name="Hines S."/>
            <person name="Holder M."/>
            <person name="Hume J."/>
            <person name="Jhangiani S.N."/>
            <person name="Joshi V."/>
            <person name="Khan Z.M."/>
            <person name="Jackson L."/>
            <person name="Kovar C."/>
            <person name="Kowis A."/>
            <person name="Lee S."/>
            <person name="Lewis L.R."/>
            <person name="Margolis J."/>
            <person name="Morgan M."/>
            <person name="Nazareth L.V."/>
            <person name="Nguyen N."/>
            <person name="Okwuonu G."/>
            <person name="Parker D."/>
            <person name="Richards S."/>
            <person name="Ruiz S.J."/>
            <person name="Santibanez J."/>
            <person name="Savard J."/>
            <person name="Scherer S.E."/>
            <person name="Schneider B."/>
            <person name="Sodergren E."/>
            <person name="Tautz D."/>
            <person name="Vattahil S."/>
            <person name="Villasana D."/>
            <person name="White C.S."/>
            <person name="Wright R."/>
            <person name="Park Y."/>
            <person name="Beeman R.W."/>
            <person name="Lord J."/>
            <person name="Oppert B."/>
            <person name="Lorenzen M."/>
            <person name="Brown S."/>
            <person name="Wang L."/>
            <person name="Savard J."/>
            <person name="Tautz D."/>
            <person name="Richards S."/>
            <person name="Weinstock G."/>
            <person name="Gibbs R.A."/>
            <person name="Liu Y."/>
            <person name="Worley K."/>
            <person name="Weinstock G."/>
            <person name="Elsik C.G."/>
            <person name="Reese J.T."/>
            <person name="Elhaik E."/>
            <person name="Landan G."/>
            <person name="Graur D."/>
            <person name="Arensburger P."/>
            <person name="Atkinson P."/>
            <person name="Beeman R.W."/>
            <person name="Beidler J."/>
            <person name="Brown S.J."/>
            <person name="Demuth J.P."/>
            <person name="Drury D.W."/>
            <person name="Du Y.Z."/>
            <person name="Fujiwara H."/>
            <person name="Lorenzen M."/>
            <person name="Maselli V."/>
            <person name="Osanai M."/>
            <person name="Park Y."/>
            <person name="Robertson H.M."/>
            <person name="Tu Z."/>
            <person name="Wang J.J."/>
            <person name="Wang S."/>
            <person name="Richards S."/>
            <person name="Song H."/>
            <person name="Zhang L."/>
            <person name="Sodergren E."/>
            <person name="Werner D."/>
            <person name="Stanke M."/>
            <person name="Morgenstern B."/>
            <person name="Solovyev V."/>
            <person name="Kosarev P."/>
            <person name="Brown G."/>
            <person name="Chen H.C."/>
            <person name="Ermolaeva O."/>
            <person name="Hlavina W."/>
            <person name="Kapustin Y."/>
            <person name="Kiryutin B."/>
            <person name="Kitts P."/>
            <person name="Maglott D."/>
            <person name="Pruitt K."/>
            <person name="Sapojnikov V."/>
            <person name="Souvorov A."/>
            <person name="Mackey A.J."/>
            <person name="Waterhouse R.M."/>
            <person name="Wyder S."/>
            <person name="Zdobnov E.M."/>
            <person name="Zdobnov E.M."/>
            <person name="Wyder S."/>
            <person name="Kriventseva E.V."/>
            <person name="Kadowaki T."/>
            <person name="Bork P."/>
            <person name="Aranda M."/>
            <person name="Bao R."/>
            <person name="Beermann A."/>
            <person name="Berns N."/>
            <person name="Bolognesi R."/>
            <person name="Bonneton F."/>
            <person name="Bopp D."/>
            <person name="Brown S.J."/>
            <person name="Bucher G."/>
            <person name="Butts T."/>
            <person name="Chaumot A."/>
            <person name="Denell R.E."/>
            <person name="Ferrier D.E."/>
            <person name="Friedrich M."/>
            <person name="Gordon C.M."/>
            <person name="Jindra M."/>
            <person name="Klingler M."/>
            <person name="Lan Q."/>
            <person name="Lattorff H.M."/>
            <person name="Laudet V."/>
            <person name="von Levetsow C."/>
            <person name="Liu Z."/>
            <person name="Lutz R."/>
            <person name="Lynch J.A."/>
            <person name="da Fonseca R.N."/>
            <person name="Posnien N."/>
            <person name="Reuter R."/>
            <person name="Roth S."/>
            <person name="Savard J."/>
            <person name="Schinko J.B."/>
            <person name="Schmitt C."/>
            <person name="Schoppmeier M."/>
            <person name="Schroder R."/>
            <person name="Shippy T.D."/>
            <person name="Simonnet F."/>
            <person name="Marques-Souza H."/>
            <person name="Tautz D."/>
            <person name="Tomoyasu Y."/>
            <person name="Trauner J."/>
            <person name="Van der Zee M."/>
            <person name="Vervoort M."/>
            <person name="Wittkopp N."/>
            <person name="Wimmer E.A."/>
            <person name="Yang X."/>
            <person name="Jones A.K."/>
            <person name="Sattelle D.B."/>
            <person name="Ebert P.R."/>
            <person name="Nelson D."/>
            <person name="Scott J.G."/>
            <person name="Beeman R.W."/>
            <person name="Muthukrishnan S."/>
            <person name="Kramer K.J."/>
            <person name="Arakane Y."/>
            <person name="Beeman R.W."/>
            <person name="Zhu Q."/>
            <person name="Hogenkamp D."/>
            <person name="Dixit R."/>
            <person name="Oppert B."/>
            <person name="Jiang H."/>
            <person name="Zou Z."/>
            <person name="Marshall J."/>
            <person name="Elpidina E."/>
            <person name="Vinokurov K."/>
            <person name="Oppert C."/>
            <person name="Zou Z."/>
            <person name="Evans J."/>
            <person name="Lu Z."/>
            <person name="Zhao P."/>
            <person name="Sumathipala N."/>
            <person name="Altincicek B."/>
            <person name="Vilcinskas A."/>
            <person name="Williams M."/>
            <person name="Hultmark D."/>
            <person name="Hetru C."/>
            <person name="Jiang H."/>
            <person name="Grimmelikhuijzen C.J."/>
            <person name="Hauser F."/>
            <person name="Cazzamali G."/>
            <person name="Williamson M."/>
            <person name="Park Y."/>
            <person name="Li B."/>
            <person name="Tanaka Y."/>
            <person name="Predel R."/>
            <person name="Neupert S."/>
            <person name="Schachtner J."/>
            <person name="Verleyen P."/>
            <person name="Raible F."/>
            <person name="Bork P."/>
            <person name="Friedrich M."/>
            <person name="Walden K.K."/>
            <person name="Robertson H.M."/>
            <person name="Angeli S."/>
            <person name="Foret S."/>
            <person name="Bucher G."/>
            <person name="Schuetz S."/>
            <person name="Maleszka R."/>
            <person name="Wimmer E.A."/>
            <person name="Beeman R.W."/>
            <person name="Lorenzen M."/>
            <person name="Tomoyasu Y."/>
            <person name="Miller S.C."/>
            <person name="Grossmann D."/>
            <person name="Bucher G."/>
        </authorList>
    </citation>
    <scope>NUCLEOTIDE SEQUENCE [LARGE SCALE GENOMIC DNA]</scope>
    <source>
        <strain evidence="8 9">Georgia GA2</strain>
    </source>
</reference>
<dbReference type="InterPro" id="IPR031356">
    <property type="entry name" value="Stealth_CR4"/>
</dbReference>
<dbReference type="InterPro" id="IPR021520">
    <property type="entry name" value="Stealth_CR2"/>
</dbReference>
<protein>
    <submittedName>
        <fullName evidence="8">N-acetylglucosamine-1-phosphotransferase subunits alpha/beta-like Protein</fullName>
    </submittedName>
</protein>
<dbReference type="PANTHER" id="PTHR24045">
    <property type="match status" value="1"/>
</dbReference>
<dbReference type="eggNOG" id="ENOG502QQMR">
    <property type="taxonomic scope" value="Eukaryota"/>
</dbReference>
<evidence type="ECO:0000256" key="6">
    <source>
        <dbReference type="SAM" id="Phobius"/>
    </source>
</evidence>
<keyword evidence="6" id="KW-0472">Membrane</keyword>
<dbReference type="GO" id="GO:0016256">
    <property type="term" value="P:N-glycan processing to lysosome"/>
    <property type="evidence" value="ECO:0000318"/>
    <property type="project" value="GO_Central"/>
</dbReference>
<dbReference type="SUPFAM" id="SSF47473">
    <property type="entry name" value="EF-hand"/>
    <property type="match status" value="1"/>
</dbReference>
<evidence type="ECO:0000259" key="7">
    <source>
        <dbReference type="PROSITE" id="PS50222"/>
    </source>
</evidence>
<evidence type="ECO:0000256" key="2">
    <source>
        <dbReference type="ARBA" id="ARBA00022679"/>
    </source>
</evidence>
<keyword evidence="5" id="KW-0325">Glycoprotein</keyword>
<dbReference type="Gene3D" id="1.10.238.10">
    <property type="entry name" value="EF-hand"/>
    <property type="match status" value="1"/>
</dbReference>
<dbReference type="InParanoid" id="D6WYT9"/>
<dbReference type="KEGG" id="tca:658742"/>
<dbReference type="InterPro" id="IPR047141">
    <property type="entry name" value="Stealth"/>
</dbReference>
<dbReference type="InterPro" id="IPR011992">
    <property type="entry name" value="EF-hand-dom_pair"/>
</dbReference>
<dbReference type="Pfam" id="PF17101">
    <property type="entry name" value="Stealth_CR1"/>
    <property type="match status" value="1"/>
</dbReference>
<keyword evidence="6" id="KW-1133">Transmembrane helix</keyword>
<dbReference type="OMA" id="RDIMNEM"/>
<dbReference type="InterPro" id="IPR000800">
    <property type="entry name" value="Notch_dom"/>
</dbReference>